<dbReference type="InterPro" id="IPR015341">
    <property type="entry name" value="Glyco_hydro_38_cen"/>
</dbReference>
<organism evidence="6 7">
    <name type="scientific">Acidianus hospitalis (strain W1)</name>
    <dbReference type="NCBI Taxonomy" id="933801"/>
    <lineage>
        <taxon>Archaea</taxon>
        <taxon>Thermoproteota</taxon>
        <taxon>Thermoprotei</taxon>
        <taxon>Sulfolobales</taxon>
        <taxon>Sulfolobaceae</taxon>
        <taxon>Acidianus</taxon>
    </lineage>
</organism>
<feature type="domain" description="Glycoside hydrolase family 38 central" evidence="5">
    <location>
        <begin position="470"/>
        <end position="542"/>
    </location>
</feature>
<dbReference type="CDD" id="cd10789">
    <property type="entry name" value="GH38N_AMII_ER_cytosolic"/>
    <property type="match status" value="1"/>
</dbReference>
<reference key="2">
    <citation type="journal article" date="2011" name="Extremophiles">
        <title>Genomic analyses of Acidianus hospitalis W1 a host for studying crenarchaeal virus and plasmid life cycles.</title>
        <authorList>
            <person name="You X.Y."/>
            <person name="Liu C."/>
            <person name="Wang S.Y."/>
            <person name="Jiang C.Y."/>
            <person name="Shah S.A."/>
            <person name="Prangishvili D."/>
            <person name="Liu S.J."/>
            <person name="Garrett R.A."/>
        </authorList>
    </citation>
    <scope>NUCLEOTIDE SEQUENCE</scope>
    <source>
        <strain>W1</strain>
    </source>
</reference>
<evidence type="ECO:0000256" key="2">
    <source>
        <dbReference type="ARBA" id="ARBA00022723"/>
    </source>
</evidence>
<dbReference type="Gene3D" id="3.20.110.10">
    <property type="entry name" value="Glycoside hydrolase 38, N terminal domain"/>
    <property type="match status" value="1"/>
</dbReference>
<evidence type="ECO:0000256" key="3">
    <source>
        <dbReference type="ARBA" id="ARBA00022801"/>
    </source>
</evidence>
<dbReference type="STRING" id="933801.Ahos_0335"/>
<dbReference type="FunFam" id="2.70.98.30:FF:000010">
    <property type="entry name" value="Cytosolic alpha-mannosidase"/>
    <property type="match status" value="1"/>
</dbReference>
<dbReference type="SUPFAM" id="SSF74650">
    <property type="entry name" value="Galactose mutarotase-like"/>
    <property type="match status" value="1"/>
</dbReference>
<dbReference type="PANTHER" id="PTHR46017">
    <property type="entry name" value="ALPHA-MANNOSIDASE 2C1"/>
    <property type="match status" value="1"/>
</dbReference>
<dbReference type="SUPFAM" id="SSF88713">
    <property type="entry name" value="Glycoside hydrolase/deacetylase"/>
    <property type="match status" value="1"/>
</dbReference>
<evidence type="ECO:0000313" key="6">
    <source>
        <dbReference type="EMBL" id="AEE93226.1"/>
    </source>
</evidence>
<evidence type="ECO:0000259" key="5">
    <source>
        <dbReference type="SMART" id="SM00872"/>
    </source>
</evidence>
<evidence type="ECO:0000256" key="4">
    <source>
        <dbReference type="ARBA" id="ARBA00023295"/>
    </source>
</evidence>
<evidence type="ECO:0000256" key="1">
    <source>
        <dbReference type="ARBA" id="ARBA00009792"/>
    </source>
</evidence>
<dbReference type="InterPro" id="IPR011330">
    <property type="entry name" value="Glyco_hydro/deAcase_b/a-brl"/>
</dbReference>
<accession>F4B5D2</accession>
<dbReference type="HOGENOM" id="CLU_003442_1_0_2"/>
<dbReference type="Gene3D" id="1.20.1270.50">
    <property type="entry name" value="Glycoside hydrolase family 38, central domain"/>
    <property type="match status" value="1"/>
</dbReference>
<comment type="similarity">
    <text evidence="1">Belongs to the glycosyl hydrolase 38 family.</text>
</comment>
<dbReference type="EMBL" id="CP002535">
    <property type="protein sequence ID" value="AEE93226.1"/>
    <property type="molecule type" value="Genomic_DNA"/>
</dbReference>
<proteinExistence type="inferred from homology"/>
<dbReference type="Pfam" id="PF17677">
    <property type="entry name" value="Glyco_hydro38C2"/>
    <property type="match status" value="1"/>
</dbReference>
<dbReference type="Pfam" id="PF01074">
    <property type="entry name" value="Glyco_hydro_38N"/>
    <property type="match status" value="1"/>
</dbReference>
<dbReference type="GO" id="GO:0030246">
    <property type="term" value="F:carbohydrate binding"/>
    <property type="evidence" value="ECO:0007669"/>
    <property type="project" value="InterPro"/>
</dbReference>
<keyword evidence="4" id="KW-0326">Glycosidase</keyword>
<sequence length="957" mass="111233">MRNDAEVLSRISYILANSFYDIKYFKWSKENENEFYVDINNNNGYFMIVINYEGSALVKVNSQPYYALDGYHNTFPLPEGKIRVNALFSPYKAFGQKVEINPGTPVIFRRNEDAYKLWAYLNATLQLAKNSQDYLREKLLKVLTETLSLVPFVSVSRDQLLLASKYWNDFPSHLLEFSQEMKYEKFHEGNYKEALTYLKEKLGELRETFGKAGELIGFAHAHMDTAWLWNFDETRRKVARTFSTVLNLMSKYDFQYIQSMALYYEWIKEDYPELFNKIKEKVKEGKWILGAGWVEFDANLPSGESIARQLLYSQEFYLSNFGKIAEILWLPDTFGFSAQLPQIMKLSGIKYFATHKVFWNDTNKFPYSVFNWIGIDGTSIPSIAFGNGKGGYNSEFTIDSVMSQWNNWKDKDQPMLYSYGYGDGGGGPTEDMLNFAEVINELPSLPKVKLTGGIPEYKPENSWSDELYVETHRGVYTSHSKMKYLHRRAECTLRDAEIWSTIAGRYDKEIVNLWKILLKDEFHDVLPGSAINEVYKIVYPELEGIISKANKIIDESIKAIAGEGDRLMFFNSLSWDREDVAVVNEELPNSQKVDESYLVIVKVPSVGYSEYKEVKYSPVKVDGLLMENDYLKVKLDENGSILSIFDKEENREIIKSPSKLIFYENIPGWADAWDIEKSYKDTYFEVKAYKYEIKERGPIRACIRFYYKFRNSEITQDVCLNANSRRIDFKTRTKIPDRELLLKAWYYFDLNSTEAVYEIPFGVIKRKTTTSNSWELAKFEVPFIKWMDIYEDDYGVAVLNDGKYGIAVERSNVGISLAKTPIYPDYETDSEENVFTYSIYPHKGNWISAEVYKRAYELNYPIRATKGKGGEKSFVSVNPRNIILEALKPSEDGNGIILRLYNVENNRGIGEIKLWKSPNTAYKTNILENEKLEDVNRNKDEISFNYRNYEIISIKIE</sequence>
<dbReference type="InterPro" id="IPR027291">
    <property type="entry name" value="Glyco_hydro_38_N_sf"/>
</dbReference>
<dbReference type="GO" id="GO:0009313">
    <property type="term" value="P:oligosaccharide catabolic process"/>
    <property type="evidence" value="ECO:0007669"/>
    <property type="project" value="TreeGrafter"/>
</dbReference>
<dbReference type="AlphaFoldDB" id="F4B5D2"/>
<dbReference type="OrthoDB" id="35948at2157"/>
<dbReference type="PANTHER" id="PTHR46017:SF1">
    <property type="entry name" value="ALPHA-MANNOSIDASE 2C1"/>
    <property type="match status" value="1"/>
</dbReference>
<dbReference type="eggNOG" id="arCOG03661">
    <property type="taxonomic scope" value="Archaea"/>
</dbReference>
<dbReference type="Gene3D" id="2.60.40.2220">
    <property type="match status" value="1"/>
</dbReference>
<dbReference type="Gene3D" id="2.70.98.30">
    <property type="entry name" value="Golgi alpha-mannosidase II, domain 4"/>
    <property type="match status" value="1"/>
</dbReference>
<dbReference type="RefSeq" id="WP_013775142.1">
    <property type="nucleotide sequence ID" value="NC_015518.1"/>
</dbReference>
<dbReference type="Proteomes" id="UP000008458">
    <property type="component" value="Chromosome"/>
</dbReference>
<dbReference type="GeneID" id="10599776"/>
<keyword evidence="3" id="KW-0378">Hydrolase</keyword>
<dbReference type="GO" id="GO:0004559">
    <property type="term" value="F:alpha-mannosidase activity"/>
    <property type="evidence" value="ECO:0007669"/>
    <property type="project" value="InterPro"/>
</dbReference>
<name>F4B5D2_ACIHW</name>
<keyword evidence="7" id="KW-1185">Reference proteome</keyword>
<dbReference type="SUPFAM" id="SSF88688">
    <property type="entry name" value="Families 57/38 glycoside transferase middle domain"/>
    <property type="match status" value="1"/>
</dbReference>
<dbReference type="Pfam" id="PF07748">
    <property type="entry name" value="Glyco_hydro_38C"/>
    <property type="match status" value="1"/>
</dbReference>
<dbReference type="InterPro" id="IPR028995">
    <property type="entry name" value="Glyco_hydro_57/38_cen_sf"/>
</dbReference>
<dbReference type="GO" id="GO:0006013">
    <property type="term" value="P:mannose metabolic process"/>
    <property type="evidence" value="ECO:0007669"/>
    <property type="project" value="InterPro"/>
</dbReference>
<dbReference type="SMART" id="SM00872">
    <property type="entry name" value="Alpha-mann_mid"/>
    <property type="match status" value="1"/>
</dbReference>
<dbReference type="KEGG" id="aho:Ahos_0335"/>
<dbReference type="InterPro" id="IPR037094">
    <property type="entry name" value="Glyco_hydro_38_cen_sf"/>
</dbReference>
<gene>
    <name evidence="6" type="ordered locus">Ahos_0335</name>
</gene>
<dbReference type="Pfam" id="PF09261">
    <property type="entry name" value="Alpha-mann_mid"/>
    <property type="match status" value="1"/>
</dbReference>
<evidence type="ECO:0000313" key="7">
    <source>
        <dbReference type="Proteomes" id="UP000008458"/>
    </source>
</evidence>
<dbReference type="InterPro" id="IPR041147">
    <property type="entry name" value="GH38_C"/>
</dbReference>
<dbReference type="InterPro" id="IPR000602">
    <property type="entry name" value="Glyco_hydro_38_N"/>
</dbReference>
<keyword evidence="2" id="KW-0479">Metal-binding</keyword>
<reference evidence="6 7" key="1">
    <citation type="journal article" date="2011" name="Extremophiles">
        <title>Genomic analysis of Acidianus hospitalis W1 a host for studying crenarchaeal virus and plasmid life cycles.</title>
        <authorList>
            <person name="You X.Y."/>
            <person name="Liu C."/>
            <person name="Wang S.Y."/>
            <person name="Jiang C.Y."/>
            <person name="Shah S.A."/>
            <person name="Prangishvili D."/>
            <person name="She Q."/>
            <person name="Liu S.J."/>
            <person name="Garrett R.A."/>
        </authorList>
    </citation>
    <scope>NUCLEOTIDE SEQUENCE [LARGE SCALE GENOMIC DNA]</scope>
    <source>
        <strain evidence="6 7">W1</strain>
    </source>
</reference>
<dbReference type="InterPro" id="IPR011013">
    <property type="entry name" value="Gal_mutarotase_sf_dom"/>
</dbReference>
<dbReference type="InterPro" id="IPR011682">
    <property type="entry name" value="Glyco_hydro_38_C"/>
</dbReference>
<protein>
    <submittedName>
        <fullName evidence="6">Alpha-mannosidase</fullName>
    </submittedName>
</protein>
<dbReference type="GO" id="GO:0046872">
    <property type="term" value="F:metal ion binding"/>
    <property type="evidence" value="ECO:0007669"/>
    <property type="project" value="UniProtKB-KW"/>
</dbReference>